<evidence type="ECO:0000256" key="17">
    <source>
        <dbReference type="ARBA" id="ARBA00025506"/>
    </source>
</evidence>
<evidence type="ECO:0000256" key="19">
    <source>
        <dbReference type="ARBA" id="ARBA00030029"/>
    </source>
</evidence>
<dbReference type="Pfam" id="PF07837">
    <property type="entry name" value="FTCD_N"/>
    <property type="match status" value="1"/>
</dbReference>
<accession>A0A0K2GIX2</accession>
<keyword evidence="13" id="KW-0333">Golgi apparatus</keyword>
<dbReference type="InterPro" id="IPR012886">
    <property type="entry name" value="Formiminotransferase_N"/>
</dbReference>
<proteinExistence type="inferred from homology"/>
<evidence type="ECO:0000256" key="3">
    <source>
        <dbReference type="ARBA" id="ARBA00005082"/>
    </source>
</evidence>
<evidence type="ECO:0000256" key="18">
    <source>
        <dbReference type="ARBA" id="ARBA00025915"/>
    </source>
</evidence>
<feature type="domain" description="Formiminotransferase C-terminal subdomain" evidence="20">
    <location>
        <begin position="182"/>
        <end position="296"/>
    </location>
</feature>
<dbReference type="RefSeq" id="WP_083448265.1">
    <property type="nucleotide sequence ID" value="NZ_CP011801.1"/>
</dbReference>
<dbReference type="InterPro" id="IPR004227">
    <property type="entry name" value="Formiminotransferase_cat"/>
</dbReference>
<keyword evidence="16" id="KW-0511">Multifunctional enzyme</keyword>
<evidence type="ECO:0000256" key="1">
    <source>
        <dbReference type="ARBA" id="ARBA00004114"/>
    </source>
</evidence>
<dbReference type="InterPro" id="IPR037070">
    <property type="entry name" value="Formiminotransferase_C_sf"/>
</dbReference>
<dbReference type="Proteomes" id="UP000069205">
    <property type="component" value="Chromosome"/>
</dbReference>
<dbReference type="SMART" id="SM01221">
    <property type="entry name" value="FTCD"/>
    <property type="match status" value="1"/>
</dbReference>
<keyword evidence="14" id="KW-0206">Cytoskeleton</keyword>
<protein>
    <recommendedName>
        <fullName evidence="8">Formimidoyltransferase-cyclodeaminase</fullName>
        <ecNumber evidence="6">2.1.2.5</ecNumber>
        <ecNumber evidence="7">4.3.1.4</ecNumber>
    </recommendedName>
    <alternativeName>
        <fullName evidence="19">Formiminotransferase-cyclodeaminase</fullName>
    </alternativeName>
</protein>
<comment type="subcellular location">
    <subcellularLocation>
        <location evidence="1">Cytoplasm</location>
        <location evidence="1">Cytoskeleton</location>
        <location evidence="1">Microtubule organizing center</location>
        <location evidence="1">Centrosome</location>
        <location evidence="1">Centriole</location>
    </subcellularLocation>
    <subcellularLocation>
        <location evidence="2">Golgi apparatus</location>
    </subcellularLocation>
</comment>
<dbReference type="Pfam" id="PF02971">
    <property type="entry name" value="FTCD"/>
    <property type="match status" value="1"/>
</dbReference>
<dbReference type="STRING" id="42253.NITMOv2_4516"/>
<comment type="pathway">
    <text evidence="3">Amino-acid degradation; L-histidine degradation into L-glutamate; L-glutamate from N-formimidoyl-L-glutamate (transferase route): step 1/1.</text>
</comment>
<comment type="similarity">
    <text evidence="4">In the N-terminal section; belongs to the formiminotransferase family.</text>
</comment>
<dbReference type="EMBL" id="CP011801">
    <property type="protein sequence ID" value="ALA60890.1"/>
    <property type="molecule type" value="Genomic_DNA"/>
</dbReference>
<dbReference type="PATRIC" id="fig|42253.5.peg.4454"/>
<keyword evidence="12" id="KW-0290">Folate-binding</keyword>
<evidence type="ECO:0000256" key="11">
    <source>
        <dbReference type="ARBA" id="ARBA00022808"/>
    </source>
</evidence>
<dbReference type="SUPFAM" id="SSF55116">
    <property type="entry name" value="Formiminotransferase domain of formiminotransferase-cyclodeaminase"/>
    <property type="match status" value="2"/>
</dbReference>
<dbReference type="Gene3D" id="3.30.70.670">
    <property type="entry name" value="Formiminotransferase, C-terminal subdomain"/>
    <property type="match status" value="1"/>
</dbReference>
<dbReference type="GO" id="GO:0019557">
    <property type="term" value="P:L-histidine catabolic process to glutamate and formate"/>
    <property type="evidence" value="ECO:0007669"/>
    <property type="project" value="UniProtKB-UniPathway"/>
</dbReference>
<gene>
    <name evidence="22" type="ORF">NITMOv2_4516</name>
</gene>
<comment type="similarity">
    <text evidence="5">In the C-terminal section; belongs to the cyclodeaminase/cyclohydrolase family.</text>
</comment>
<dbReference type="EC" id="2.1.2.5" evidence="6"/>
<dbReference type="GO" id="GO:0030409">
    <property type="term" value="F:glutamate formimidoyltransferase activity"/>
    <property type="evidence" value="ECO:0007669"/>
    <property type="project" value="UniProtKB-EC"/>
</dbReference>
<dbReference type="AlphaFoldDB" id="A0A0K2GIX2"/>
<name>A0A0K2GIX2_NITMO</name>
<evidence type="ECO:0000256" key="7">
    <source>
        <dbReference type="ARBA" id="ARBA00012998"/>
    </source>
</evidence>
<dbReference type="InterPro" id="IPR022384">
    <property type="entry name" value="FormiminoTrfase_cat_dom_sf"/>
</dbReference>
<evidence type="ECO:0000256" key="5">
    <source>
        <dbReference type="ARBA" id="ARBA00010825"/>
    </source>
</evidence>
<evidence type="ECO:0000313" key="23">
    <source>
        <dbReference type="Proteomes" id="UP000069205"/>
    </source>
</evidence>
<evidence type="ECO:0000256" key="14">
    <source>
        <dbReference type="ARBA" id="ARBA00023212"/>
    </source>
</evidence>
<evidence type="ECO:0000256" key="4">
    <source>
        <dbReference type="ARBA" id="ARBA00008297"/>
    </source>
</evidence>
<evidence type="ECO:0000256" key="6">
    <source>
        <dbReference type="ARBA" id="ARBA00012252"/>
    </source>
</evidence>
<evidence type="ECO:0000256" key="15">
    <source>
        <dbReference type="ARBA" id="ARBA00023239"/>
    </source>
</evidence>
<dbReference type="GO" id="GO:0005814">
    <property type="term" value="C:centriole"/>
    <property type="evidence" value="ECO:0007669"/>
    <property type="project" value="UniProtKB-SubCell"/>
</dbReference>
<evidence type="ECO:0000259" key="21">
    <source>
        <dbReference type="SMART" id="SM01222"/>
    </source>
</evidence>
<feature type="domain" description="Formiminotransferase N-terminal subdomain" evidence="21">
    <location>
        <begin position="3"/>
        <end position="181"/>
    </location>
</feature>
<reference evidence="22 23" key="1">
    <citation type="journal article" date="2015" name="Proc. Natl. Acad. Sci. U.S.A.">
        <title>Expanded metabolic versatility of ubiquitous nitrite-oxidizing bacteria from the genus Nitrospira.</title>
        <authorList>
            <person name="Koch H."/>
            <person name="Lucker S."/>
            <person name="Albertsen M."/>
            <person name="Kitzinger K."/>
            <person name="Herbold C."/>
            <person name="Spieck E."/>
            <person name="Nielsen P.H."/>
            <person name="Wagner M."/>
            <person name="Daims H."/>
        </authorList>
    </citation>
    <scope>NUCLEOTIDE SEQUENCE [LARGE SCALE GENOMIC DNA]</scope>
    <source>
        <strain evidence="22 23">NSP M-1</strain>
    </source>
</reference>
<evidence type="ECO:0000256" key="9">
    <source>
        <dbReference type="ARBA" id="ARBA00022490"/>
    </source>
</evidence>
<dbReference type="InterPro" id="IPR007044">
    <property type="entry name" value="Cyclodeamin/CycHdrlase"/>
</dbReference>
<dbReference type="GO" id="GO:0005542">
    <property type="term" value="F:folic acid binding"/>
    <property type="evidence" value="ECO:0007669"/>
    <property type="project" value="UniProtKB-KW"/>
</dbReference>
<dbReference type="KEGG" id="nmv:NITMOv2_4516"/>
<dbReference type="PANTHER" id="PTHR12234:SF8">
    <property type="entry name" value="FORMIMINOTRANSFERASE-CYCLODEAMINASE"/>
    <property type="match status" value="1"/>
</dbReference>
<dbReference type="InterPro" id="IPR013802">
    <property type="entry name" value="Formiminotransferase_C"/>
</dbReference>
<dbReference type="UniPathway" id="UPA00379">
    <property type="reaction ID" value="UER00555"/>
</dbReference>
<dbReference type="GO" id="GO:0030412">
    <property type="term" value="F:formimidoyltetrahydrofolate cyclodeaminase activity"/>
    <property type="evidence" value="ECO:0007669"/>
    <property type="project" value="UniProtKB-EC"/>
</dbReference>
<dbReference type="SUPFAM" id="SSF101262">
    <property type="entry name" value="Methenyltetrahydrofolate cyclohydrolase-like"/>
    <property type="match status" value="1"/>
</dbReference>
<dbReference type="InterPro" id="IPR036178">
    <property type="entry name" value="Formintransfe-cycloase-like_sf"/>
</dbReference>
<dbReference type="NCBIfam" id="TIGR02024">
    <property type="entry name" value="FtcD"/>
    <property type="match status" value="1"/>
</dbReference>
<sequence length="491" mass="52329">MNRIVKCVPNFSEGREPATVHAIVAAVTSVPDVWLLDHSMDADHHRSVVTFIGSPEAVAEAAWRAIQTATRLIDLRRHSGVHPRVGATDVVPFVPIEGVTMDECVQLARRLGRRVGDELRIPVFLYERAATTSTRVRLERIRQGGLPGLRARMESDPSWTPDYGPPTLHDTAGAIVIGARPTLIAFNVNLKSQDLPIAQAIARAVRESTGGLPSLKAIGVPLPSRGLVQVSMNLTDYRVTPLQAAFQAVKTEAAKYGVDIAGSEFIGLVPQEALNQVGVAFLECERFDPAQILETRMRAAMAGADGSSLAGFLRDVAAPNPTPAGGSVAALVGALAAALGVMGARLAERGEAEQTLLRFAERLQGLVQADMAAYGEVARAGKVPKERPERSDHMEAAMHRATAVPVEIAEAACAVGRAVAAYRDAAKPAVRSDLTVALIMALASSEAGLHTAKVNIKLLKNKEVRAMFEGRIAAVTRSLEELRGLCYTPPS</sequence>
<comment type="subunit">
    <text evidence="18">Homooctamer, including four polyglutamate binding sites. The subunits are arranged as a tetramer of dimers, and form a planar ring-shaped structure.</text>
</comment>
<dbReference type="OrthoDB" id="9773217at2"/>
<dbReference type="Pfam" id="PF04961">
    <property type="entry name" value="FTCD_C"/>
    <property type="match status" value="1"/>
</dbReference>
<dbReference type="Gene3D" id="3.30.990.10">
    <property type="entry name" value="Formiminotransferase, N-terminal subdomain"/>
    <property type="match status" value="1"/>
</dbReference>
<dbReference type="SMART" id="SM01222">
    <property type="entry name" value="FTCD_N"/>
    <property type="match status" value="1"/>
</dbReference>
<keyword evidence="15 22" id="KW-0456">Lyase</keyword>
<dbReference type="GO" id="GO:0019556">
    <property type="term" value="P:L-histidine catabolic process to glutamate and formamide"/>
    <property type="evidence" value="ECO:0007669"/>
    <property type="project" value="UniProtKB-UniPathway"/>
</dbReference>
<dbReference type="InterPro" id="IPR037064">
    <property type="entry name" value="Formiminotransferase_N_sf"/>
</dbReference>
<evidence type="ECO:0000256" key="16">
    <source>
        <dbReference type="ARBA" id="ARBA00023268"/>
    </source>
</evidence>
<keyword evidence="11" id="KW-0369">Histidine metabolism</keyword>
<keyword evidence="10 22" id="KW-0808">Transferase</keyword>
<evidence type="ECO:0000256" key="2">
    <source>
        <dbReference type="ARBA" id="ARBA00004555"/>
    </source>
</evidence>
<comment type="function">
    <text evidence="17">Folate-dependent enzyme, that displays both transferase and deaminase activity. Serves to channel one-carbon units from formiminoglutamate to the folate pool.</text>
</comment>
<evidence type="ECO:0000313" key="22">
    <source>
        <dbReference type="EMBL" id="ALA60890.1"/>
    </source>
</evidence>
<keyword evidence="23" id="KW-1185">Reference proteome</keyword>
<organism evidence="22 23">
    <name type="scientific">Nitrospira moscoviensis</name>
    <dbReference type="NCBI Taxonomy" id="42253"/>
    <lineage>
        <taxon>Bacteria</taxon>
        <taxon>Pseudomonadati</taxon>
        <taxon>Nitrospirota</taxon>
        <taxon>Nitrospiria</taxon>
        <taxon>Nitrospirales</taxon>
        <taxon>Nitrospiraceae</taxon>
        <taxon>Nitrospira</taxon>
    </lineage>
</organism>
<dbReference type="Gene3D" id="1.20.120.680">
    <property type="entry name" value="Formiminotetrahydrofolate cyclodeaminase monomer, up-and-down helical bundle"/>
    <property type="match status" value="1"/>
</dbReference>
<evidence type="ECO:0000256" key="10">
    <source>
        <dbReference type="ARBA" id="ARBA00022679"/>
    </source>
</evidence>
<evidence type="ECO:0000259" key="20">
    <source>
        <dbReference type="SMART" id="SM01221"/>
    </source>
</evidence>
<evidence type="ECO:0000256" key="8">
    <source>
        <dbReference type="ARBA" id="ARBA00017787"/>
    </source>
</evidence>
<evidence type="ECO:0000256" key="12">
    <source>
        <dbReference type="ARBA" id="ARBA00022954"/>
    </source>
</evidence>
<dbReference type="PANTHER" id="PTHR12234">
    <property type="entry name" value="FORMIMINOTRANSFERASE-CYCLODEAMINASE"/>
    <property type="match status" value="1"/>
</dbReference>
<evidence type="ECO:0000256" key="13">
    <source>
        <dbReference type="ARBA" id="ARBA00023034"/>
    </source>
</evidence>
<dbReference type="EC" id="4.3.1.4" evidence="7"/>
<dbReference type="InterPro" id="IPR051623">
    <property type="entry name" value="FTCD"/>
</dbReference>
<keyword evidence="9" id="KW-0963">Cytoplasm</keyword>